<dbReference type="EMBL" id="MU277260">
    <property type="protein sequence ID" value="KAI0056688.1"/>
    <property type="molecule type" value="Genomic_DNA"/>
</dbReference>
<keyword evidence="2" id="KW-1185">Reference proteome</keyword>
<name>A0ACB8SKA1_9AGAM</name>
<organism evidence="1 2">
    <name type="scientific">Artomyces pyxidatus</name>
    <dbReference type="NCBI Taxonomy" id="48021"/>
    <lineage>
        <taxon>Eukaryota</taxon>
        <taxon>Fungi</taxon>
        <taxon>Dikarya</taxon>
        <taxon>Basidiomycota</taxon>
        <taxon>Agaricomycotina</taxon>
        <taxon>Agaricomycetes</taxon>
        <taxon>Russulales</taxon>
        <taxon>Auriscalpiaceae</taxon>
        <taxon>Artomyces</taxon>
    </lineage>
</organism>
<protein>
    <submittedName>
        <fullName evidence="1">Uncharacterized protein</fullName>
    </submittedName>
</protein>
<evidence type="ECO:0000313" key="1">
    <source>
        <dbReference type="EMBL" id="KAI0056688.1"/>
    </source>
</evidence>
<feature type="non-terminal residue" evidence="1">
    <location>
        <position position="1"/>
    </location>
</feature>
<dbReference type="Proteomes" id="UP000814140">
    <property type="component" value="Unassembled WGS sequence"/>
</dbReference>
<sequence>VGASIQEYQTGSHRDGDFVVDRFKDMYEDHMRTLRGIKSTNLEGYHTLMHFLYQSAA</sequence>
<reference evidence="1" key="2">
    <citation type="journal article" date="2022" name="New Phytol.">
        <title>Evolutionary transition to the ectomycorrhizal habit in the genomes of a hyperdiverse lineage of mushroom-forming fungi.</title>
        <authorList>
            <person name="Looney B."/>
            <person name="Miyauchi S."/>
            <person name="Morin E."/>
            <person name="Drula E."/>
            <person name="Courty P.E."/>
            <person name="Kohler A."/>
            <person name="Kuo A."/>
            <person name="LaButti K."/>
            <person name="Pangilinan J."/>
            <person name="Lipzen A."/>
            <person name="Riley R."/>
            <person name="Andreopoulos W."/>
            <person name="He G."/>
            <person name="Johnson J."/>
            <person name="Nolan M."/>
            <person name="Tritt A."/>
            <person name="Barry K.W."/>
            <person name="Grigoriev I.V."/>
            <person name="Nagy L.G."/>
            <person name="Hibbett D."/>
            <person name="Henrissat B."/>
            <person name="Matheny P.B."/>
            <person name="Labbe J."/>
            <person name="Martin F.M."/>
        </authorList>
    </citation>
    <scope>NUCLEOTIDE SEQUENCE</scope>
    <source>
        <strain evidence="1">HHB10654</strain>
    </source>
</reference>
<evidence type="ECO:0000313" key="2">
    <source>
        <dbReference type="Proteomes" id="UP000814140"/>
    </source>
</evidence>
<proteinExistence type="predicted"/>
<gene>
    <name evidence="1" type="ORF">BV25DRAFT_1813628</name>
</gene>
<comment type="caution">
    <text evidence="1">The sequence shown here is derived from an EMBL/GenBank/DDBJ whole genome shotgun (WGS) entry which is preliminary data.</text>
</comment>
<reference evidence="1" key="1">
    <citation type="submission" date="2021-03" db="EMBL/GenBank/DDBJ databases">
        <authorList>
            <consortium name="DOE Joint Genome Institute"/>
            <person name="Ahrendt S."/>
            <person name="Looney B.P."/>
            <person name="Miyauchi S."/>
            <person name="Morin E."/>
            <person name="Drula E."/>
            <person name="Courty P.E."/>
            <person name="Chicoki N."/>
            <person name="Fauchery L."/>
            <person name="Kohler A."/>
            <person name="Kuo A."/>
            <person name="Labutti K."/>
            <person name="Pangilinan J."/>
            <person name="Lipzen A."/>
            <person name="Riley R."/>
            <person name="Andreopoulos W."/>
            <person name="He G."/>
            <person name="Johnson J."/>
            <person name="Barry K.W."/>
            <person name="Grigoriev I.V."/>
            <person name="Nagy L."/>
            <person name="Hibbett D."/>
            <person name="Henrissat B."/>
            <person name="Matheny P.B."/>
            <person name="Labbe J."/>
            <person name="Martin F."/>
        </authorList>
    </citation>
    <scope>NUCLEOTIDE SEQUENCE</scope>
    <source>
        <strain evidence="1">HHB10654</strain>
    </source>
</reference>
<accession>A0ACB8SKA1</accession>